<evidence type="ECO:0000313" key="7">
    <source>
        <dbReference type="EMBL" id="TPG45051.1"/>
    </source>
</evidence>
<feature type="transmembrane region" description="Helical" evidence="5">
    <location>
        <begin position="98"/>
        <end position="120"/>
    </location>
</feature>
<sequence length="337" mass="39646">MKKTILVLSLLFSLMGILRSFFFVFYNFEDVTEFLNLAVFSSQPYSFAGMEIYIPRHSIHGNSENSTVSMGLLNLSFFLTFLSGTFIYYFSKYKQTRLLIFNYSLIFLDSTIKIFSAILFFKINKLDIYSAIYILFALSYIYISYRFITKDLNTRETNIVNDEHETIDDNLENVSNYKRLLNLLIDTSLIFIVCYGFILYADRSDNPVTLFVSFKSAFGDKFGSLLFFCMIKFIYYITFESIFQSTPAKFLTGCYVSDEDGNLPTFSMILKRTLCRFIPFESFSFFPGINMHDNYSCTMVVNNKRELKNENRYLFLLSMSFIIILFFYFYNISQKPY</sequence>
<keyword evidence="8" id="KW-1185">Reference proteome</keyword>
<dbReference type="Proteomes" id="UP000319700">
    <property type="component" value="Unassembled WGS sequence"/>
</dbReference>
<feature type="transmembrane region" description="Helical" evidence="5">
    <location>
        <begin position="221"/>
        <end position="239"/>
    </location>
</feature>
<feature type="domain" description="RDD" evidence="6">
    <location>
        <begin position="178"/>
        <end position="326"/>
    </location>
</feature>
<dbReference type="OrthoDB" id="762068at2"/>
<comment type="caution">
    <text evidence="7">The sequence shown here is derived from an EMBL/GenBank/DDBJ whole genome shotgun (WGS) entry which is preliminary data.</text>
</comment>
<comment type="subcellular location">
    <subcellularLocation>
        <location evidence="1">Membrane</location>
        <topology evidence="1">Multi-pass membrane protein</topology>
    </subcellularLocation>
</comment>
<feature type="transmembrane region" description="Helical" evidence="5">
    <location>
        <begin position="126"/>
        <end position="145"/>
    </location>
</feature>
<dbReference type="RefSeq" id="WP_140502209.1">
    <property type="nucleotide sequence ID" value="NZ_RCZH01000001.1"/>
</dbReference>
<evidence type="ECO:0000256" key="1">
    <source>
        <dbReference type="ARBA" id="ARBA00004141"/>
    </source>
</evidence>
<accession>A0A502F744</accession>
<protein>
    <recommendedName>
        <fullName evidence="6">RDD domain-containing protein</fullName>
    </recommendedName>
</protein>
<keyword evidence="3 5" id="KW-1133">Transmembrane helix</keyword>
<keyword evidence="4 5" id="KW-0472">Membrane</keyword>
<gene>
    <name evidence="7" type="ORF">EAH81_00165</name>
</gene>
<evidence type="ECO:0000256" key="2">
    <source>
        <dbReference type="ARBA" id="ARBA00022692"/>
    </source>
</evidence>
<proteinExistence type="predicted"/>
<dbReference type="Pfam" id="PF06271">
    <property type="entry name" value="RDD"/>
    <property type="match status" value="1"/>
</dbReference>
<dbReference type="EMBL" id="RCZH01000001">
    <property type="protein sequence ID" value="TPG45051.1"/>
    <property type="molecule type" value="Genomic_DNA"/>
</dbReference>
<evidence type="ECO:0000256" key="5">
    <source>
        <dbReference type="SAM" id="Phobius"/>
    </source>
</evidence>
<evidence type="ECO:0000313" key="8">
    <source>
        <dbReference type="Proteomes" id="UP000319700"/>
    </source>
</evidence>
<reference evidence="7 8" key="1">
    <citation type="journal article" date="2019" name="Environ. Microbiol.">
        <title>Species interactions and distinct microbial communities in high Arctic permafrost affected cryosols are associated with the CH4 and CO2 gas fluxes.</title>
        <authorList>
            <person name="Altshuler I."/>
            <person name="Hamel J."/>
            <person name="Turney S."/>
            <person name="Magnuson E."/>
            <person name="Levesque R."/>
            <person name="Greer C."/>
            <person name="Whyte L.G."/>
        </authorList>
    </citation>
    <scope>NUCLEOTIDE SEQUENCE [LARGE SCALE GENOMIC DNA]</scope>
    <source>
        <strain evidence="7 8">42</strain>
    </source>
</reference>
<evidence type="ECO:0000256" key="3">
    <source>
        <dbReference type="ARBA" id="ARBA00022989"/>
    </source>
</evidence>
<organism evidence="7 8">
    <name type="scientific">Flavobacterium pectinovorum</name>
    <dbReference type="NCBI Taxonomy" id="29533"/>
    <lineage>
        <taxon>Bacteria</taxon>
        <taxon>Pseudomonadati</taxon>
        <taxon>Bacteroidota</taxon>
        <taxon>Flavobacteriia</taxon>
        <taxon>Flavobacteriales</taxon>
        <taxon>Flavobacteriaceae</taxon>
        <taxon>Flavobacterium</taxon>
    </lineage>
</organism>
<feature type="transmembrane region" description="Helical" evidence="5">
    <location>
        <begin position="180"/>
        <end position="201"/>
    </location>
</feature>
<feature type="transmembrane region" description="Helical" evidence="5">
    <location>
        <begin position="313"/>
        <end position="330"/>
    </location>
</feature>
<keyword evidence="2 5" id="KW-0812">Transmembrane</keyword>
<evidence type="ECO:0000259" key="6">
    <source>
        <dbReference type="Pfam" id="PF06271"/>
    </source>
</evidence>
<evidence type="ECO:0000256" key="4">
    <source>
        <dbReference type="ARBA" id="ARBA00023136"/>
    </source>
</evidence>
<feature type="transmembrane region" description="Helical" evidence="5">
    <location>
        <begin position="72"/>
        <end position="91"/>
    </location>
</feature>
<dbReference type="GO" id="GO:0016020">
    <property type="term" value="C:membrane"/>
    <property type="evidence" value="ECO:0007669"/>
    <property type="project" value="UniProtKB-SubCell"/>
</dbReference>
<dbReference type="InterPro" id="IPR010432">
    <property type="entry name" value="RDD"/>
</dbReference>
<dbReference type="AlphaFoldDB" id="A0A502F744"/>
<name>A0A502F744_9FLAO</name>